<accession>A0A271J432</accession>
<name>A0A271J432_9BACT</name>
<dbReference type="InterPro" id="IPR008271">
    <property type="entry name" value="Ser/Thr_kinase_AS"/>
</dbReference>
<evidence type="ECO:0000256" key="3">
    <source>
        <dbReference type="ARBA" id="ARBA00022679"/>
    </source>
</evidence>
<keyword evidence="7" id="KW-0802">TPR repeat</keyword>
<evidence type="ECO:0000256" key="7">
    <source>
        <dbReference type="PROSITE-ProRule" id="PRU00339"/>
    </source>
</evidence>
<dbReference type="EC" id="2.7.11.1" evidence="1"/>
<sequence>MDAPAHTFGAATLLGERVGPYRVLGELGRGGMGVVYRAEDTRLGRQVALKFLPAGRRDETATARLLVEARAAATLDHPNVCTVYEVAETDAGRPYIALACYEGETLAERLARGPVVAEEAVRIARGVAAGVAAAHARGIVHRDLKPSNVFLCEDGTPKVLDFGIAKVPDVSLTRTGETAGTLEYAAPEQARGRVDARSDVWSLGVVLYEMLTGRTPFVAPYGAAVLYAVLHEEPAPPSAHADVPPEVDAVVMRCLAKDPDRRYADAAALGDALVGVSRSDAPVSPAAEVVGMAAWVGWLRQSRRAVAVAALALVGLLGLGLWTSRASARPTLPASIHLAVLPPTPQPDGPDARAFAEGLAEELANGVRKMAQPDREMSVESVADVREHRVTTPQQAGTVLGVNLVLTGTLWRDEDRLSLTLALVSTDRRSRILDTETVEIGRAEESSIRGRALLAIAEMLEFEISDATAARLTIGTDDPEAQNFYFQGLSFLQRDREVEDVDRAIVLFQQAVVSDTAFAEAYARLGEAYLAKYVASRDTALVGLASRAAERARVLDGDNGEVLVTLSQLALATGQDRLAIRRARDALALDSTAEALRALADAQVSASDYEQAEATLQALVRRDPVSWSGFFHLGSFYYGQLRLDDARVQFERVIDLARANYQGYSGLGAVQLSTGDYDGARVAFERVLELRPSHPSALENLTTILLYQGDHKEAVRRYSEILASDSLDHETWRNLASAYWETGERAQWTRAMRGALRQVERGLAVNPNDPTLLVARAVYRHSLGNSEGARQDALSAVRLAPSDPEVQFESARVFGFLGDRKSVATALRAAKEAGHTFTGIRGDPAFDGMREVVRAIH</sequence>
<feature type="binding site" evidence="8">
    <location>
        <position position="50"/>
    </location>
    <ligand>
        <name>ATP</name>
        <dbReference type="ChEBI" id="CHEBI:30616"/>
    </ligand>
</feature>
<dbReference type="SUPFAM" id="SSF56112">
    <property type="entry name" value="Protein kinase-like (PK-like)"/>
    <property type="match status" value="1"/>
</dbReference>
<dbReference type="PROSITE" id="PS50005">
    <property type="entry name" value="TPR"/>
    <property type="match status" value="1"/>
</dbReference>
<dbReference type="AlphaFoldDB" id="A0A271J432"/>
<organism evidence="10 11">
    <name type="scientific">Rubrivirga marina</name>
    <dbReference type="NCBI Taxonomy" id="1196024"/>
    <lineage>
        <taxon>Bacteria</taxon>
        <taxon>Pseudomonadati</taxon>
        <taxon>Rhodothermota</taxon>
        <taxon>Rhodothermia</taxon>
        <taxon>Rhodothermales</taxon>
        <taxon>Rubricoccaceae</taxon>
        <taxon>Rubrivirga</taxon>
    </lineage>
</organism>
<evidence type="ECO:0000313" key="11">
    <source>
        <dbReference type="Proteomes" id="UP000216339"/>
    </source>
</evidence>
<evidence type="ECO:0000256" key="1">
    <source>
        <dbReference type="ARBA" id="ARBA00012513"/>
    </source>
</evidence>
<dbReference type="Gene3D" id="1.25.40.10">
    <property type="entry name" value="Tetratricopeptide repeat domain"/>
    <property type="match status" value="2"/>
</dbReference>
<dbReference type="Proteomes" id="UP000216339">
    <property type="component" value="Unassembled WGS sequence"/>
</dbReference>
<dbReference type="PANTHER" id="PTHR43289">
    <property type="entry name" value="MITOGEN-ACTIVATED PROTEIN KINASE KINASE KINASE 20-RELATED"/>
    <property type="match status" value="1"/>
</dbReference>
<evidence type="ECO:0000256" key="5">
    <source>
        <dbReference type="ARBA" id="ARBA00022777"/>
    </source>
</evidence>
<keyword evidence="3" id="KW-0808">Transferase</keyword>
<reference evidence="10 11" key="1">
    <citation type="submission" date="2016-11" db="EMBL/GenBank/DDBJ databases">
        <title>Study of marine rhodopsin-containing bacteria.</title>
        <authorList>
            <person name="Yoshizawa S."/>
            <person name="Kumagai Y."/>
            <person name="Kogure K."/>
        </authorList>
    </citation>
    <scope>NUCLEOTIDE SEQUENCE [LARGE SCALE GENOMIC DNA]</scope>
    <source>
        <strain evidence="10 11">SAORIC-28</strain>
    </source>
</reference>
<dbReference type="Pfam" id="PF00069">
    <property type="entry name" value="Pkinase"/>
    <property type="match status" value="1"/>
</dbReference>
<evidence type="ECO:0000256" key="6">
    <source>
        <dbReference type="ARBA" id="ARBA00022840"/>
    </source>
</evidence>
<keyword evidence="5" id="KW-0418">Kinase</keyword>
<keyword evidence="4 8" id="KW-0547">Nucleotide-binding</keyword>
<keyword evidence="6 8" id="KW-0067">ATP-binding</keyword>
<dbReference type="InterPro" id="IPR019734">
    <property type="entry name" value="TPR_rpt"/>
</dbReference>
<dbReference type="FunFam" id="1.10.510.10:FF:000021">
    <property type="entry name" value="Serine/threonine protein kinase"/>
    <property type="match status" value="1"/>
</dbReference>
<evidence type="ECO:0000256" key="4">
    <source>
        <dbReference type="ARBA" id="ARBA00022741"/>
    </source>
</evidence>
<dbReference type="Pfam" id="PF03704">
    <property type="entry name" value="BTAD"/>
    <property type="match status" value="1"/>
</dbReference>
<proteinExistence type="predicted"/>
<dbReference type="InterPro" id="IPR017441">
    <property type="entry name" value="Protein_kinase_ATP_BS"/>
</dbReference>
<feature type="repeat" description="TPR" evidence="7">
    <location>
        <begin position="661"/>
        <end position="694"/>
    </location>
</feature>
<dbReference type="InterPro" id="IPR011990">
    <property type="entry name" value="TPR-like_helical_dom_sf"/>
</dbReference>
<evidence type="ECO:0000259" key="9">
    <source>
        <dbReference type="PROSITE" id="PS50011"/>
    </source>
</evidence>
<dbReference type="CDD" id="cd14014">
    <property type="entry name" value="STKc_PknB_like"/>
    <property type="match status" value="1"/>
</dbReference>
<dbReference type="InterPro" id="IPR011009">
    <property type="entry name" value="Kinase-like_dom_sf"/>
</dbReference>
<dbReference type="PROSITE" id="PS50011">
    <property type="entry name" value="PROTEIN_KINASE_DOM"/>
    <property type="match status" value="1"/>
</dbReference>
<dbReference type="PROSITE" id="PS00107">
    <property type="entry name" value="PROTEIN_KINASE_ATP"/>
    <property type="match status" value="1"/>
</dbReference>
<dbReference type="Gene3D" id="3.30.200.20">
    <property type="entry name" value="Phosphorylase Kinase, domain 1"/>
    <property type="match status" value="1"/>
</dbReference>
<dbReference type="Pfam" id="PF13432">
    <property type="entry name" value="TPR_16"/>
    <property type="match status" value="1"/>
</dbReference>
<dbReference type="SMART" id="SM00220">
    <property type="entry name" value="S_TKc"/>
    <property type="match status" value="1"/>
</dbReference>
<dbReference type="GO" id="GO:0005524">
    <property type="term" value="F:ATP binding"/>
    <property type="evidence" value="ECO:0007669"/>
    <property type="project" value="UniProtKB-UniRule"/>
</dbReference>
<comment type="caution">
    <text evidence="10">The sequence shown here is derived from an EMBL/GenBank/DDBJ whole genome shotgun (WGS) entry which is preliminary data.</text>
</comment>
<dbReference type="PANTHER" id="PTHR43289:SF6">
    <property type="entry name" value="SERINE_THREONINE-PROTEIN KINASE NEKL-3"/>
    <property type="match status" value="1"/>
</dbReference>
<feature type="domain" description="Protein kinase" evidence="9">
    <location>
        <begin position="21"/>
        <end position="274"/>
    </location>
</feature>
<evidence type="ECO:0000313" key="10">
    <source>
        <dbReference type="EMBL" id="PAP78291.1"/>
    </source>
</evidence>
<dbReference type="InterPro" id="IPR000719">
    <property type="entry name" value="Prot_kinase_dom"/>
</dbReference>
<protein>
    <recommendedName>
        <fullName evidence="1">non-specific serine/threonine protein kinase</fullName>
        <ecNumber evidence="1">2.7.11.1</ecNumber>
    </recommendedName>
</protein>
<keyword evidence="2" id="KW-0723">Serine/threonine-protein kinase</keyword>
<evidence type="ECO:0000256" key="8">
    <source>
        <dbReference type="PROSITE-ProRule" id="PRU10141"/>
    </source>
</evidence>
<dbReference type="Gene3D" id="1.10.510.10">
    <property type="entry name" value="Transferase(Phosphotransferase) domain 1"/>
    <property type="match status" value="1"/>
</dbReference>
<dbReference type="GO" id="GO:0004674">
    <property type="term" value="F:protein serine/threonine kinase activity"/>
    <property type="evidence" value="ECO:0007669"/>
    <property type="project" value="UniProtKB-KW"/>
</dbReference>
<dbReference type="SMART" id="SM00028">
    <property type="entry name" value="TPR"/>
    <property type="match status" value="6"/>
</dbReference>
<dbReference type="SUPFAM" id="SSF48452">
    <property type="entry name" value="TPR-like"/>
    <property type="match status" value="1"/>
</dbReference>
<evidence type="ECO:0000256" key="2">
    <source>
        <dbReference type="ARBA" id="ARBA00022527"/>
    </source>
</evidence>
<dbReference type="InterPro" id="IPR005158">
    <property type="entry name" value="BTAD"/>
</dbReference>
<keyword evidence="11" id="KW-1185">Reference proteome</keyword>
<gene>
    <name evidence="10" type="ORF">BSZ37_18600</name>
</gene>
<dbReference type="EMBL" id="MQWD01000001">
    <property type="protein sequence ID" value="PAP78291.1"/>
    <property type="molecule type" value="Genomic_DNA"/>
</dbReference>
<dbReference type="PROSITE" id="PS00108">
    <property type="entry name" value="PROTEIN_KINASE_ST"/>
    <property type="match status" value="1"/>
</dbReference>